<proteinExistence type="predicted"/>
<reference evidence="2" key="1">
    <citation type="submission" date="2023-06" db="EMBL/GenBank/DDBJ databases">
        <title>Genome-scale phylogeny and comparative genomics of the fungal order Sordariales.</title>
        <authorList>
            <consortium name="Lawrence Berkeley National Laboratory"/>
            <person name="Hensen N."/>
            <person name="Bonometti L."/>
            <person name="Westerberg I."/>
            <person name="Brannstrom I.O."/>
            <person name="Guillou S."/>
            <person name="Cros-Aarteil S."/>
            <person name="Calhoun S."/>
            <person name="Haridas S."/>
            <person name="Kuo A."/>
            <person name="Mondo S."/>
            <person name="Pangilinan J."/>
            <person name="Riley R."/>
            <person name="Labutti K."/>
            <person name="Andreopoulos B."/>
            <person name="Lipzen A."/>
            <person name="Chen C."/>
            <person name="Yanf M."/>
            <person name="Daum C."/>
            <person name="Ng V."/>
            <person name="Clum A."/>
            <person name="Steindorff A."/>
            <person name="Ohm R."/>
            <person name="Martin F."/>
            <person name="Silar P."/>
            <person name="Natvig D."/>
            <person name="Lalanne C."/>
            <person name="Gautier V."/>
            <person name="Ament-Velasquez S.L."/>
            <person name="Kruys A."/>
            <person name="Hutchinson M.I."/>
            <person name="Powell A.J."/>
            <person name="Barry K."/>
            <person name="Miller A.N."/>
            <person name="Grigoriev I.V."/>
            <person name="Debuchy R."/>
            <person name="Gladieux P."/>
            <person name="Thoren M.H."/>
            <person name="Johannesson H."/>
        </authorList>
    </citation>
    <scope>NUCLEOTIDE SEQUENCE</scope>
    <source>
        <strain evidence="2">SMH4607-1</strain>
    </source>
</reference>
<gene>
    <name evidence="2" type="ORF">B0H67DRAFT_27584</name>
</gene>
<feature type="region of interest" description="Disordered" evidence="1">
    <location>
        <begin position="1"/>
        <end position="37"/>
    </location>
</feature>
<feature type="compositionally biased region" description="Basic and acidic residues" evidence="1">
    <location>
        <begin position="95"/>
        <end position="104"/>
    </location>
</feature>
<evidence type="ECO:0000313" key="2">
    <source>
        <dbReference type="EMBL" id="KAK0730295.1"/>
    </source>
</evidence>
<organism evidence="2 3">
    <name type="scientific">Lasiosphaeris hirsuta</name>
    <dbReference type="NCBI Taxonomy" id="260670"/>
    <lineage>
        <taxon>Eukaryota</taxon>
        <taxon>Fungi</taxon>
        <taxon>Dikarya</taxon>
        <taxon>Ascomycota</taxon>
        <taxon>Pezizomycotina</taxon>
        <taxon>Sordariomycetes</taxon>
        <taxon>Sordariomycetidae</taxon>
        <taxon>Sordariales</taxon>
        <taxon>Lasiosphaeriaceae</taxon>
        <taxon>Lasiosphaeris</taxon>
    </lineage>
</organism>
<protein>
    <submittedName>
        <fullName evidence="2">Uncharacterized protein</fullName>
    </submittedName>
</protein>
<name>A0AA40E7Y6_9PEZI</name>
<dbReference type="AlphaFoldDB" id="A0AA40E7Y6"/>
<sequence length="104" mass="12077">MEQAKPPSYEKPKHLVREKPKPSGDQERAGRDHKPKRPVFEKWRLPVYEKRRPAVYEKLKPLVGYYESLKPAGPDPKAKSKRPAVQPRKTVVVAKDQRRFAGHV</sequence>
<feature type="compositionally biased region" description="Basic and acidic residues" evidence="1">
    <location>
        <begin position="8"/>
        <end position="37"/>
    </location>
</feature>
<evidence type="ECO:0000256" key="1">
    <source>
        <dbReference type="SAM" id="MobiDB-lite"/>
    </source>
</evidence>
<keyword evidence="3" id="KW-1185">Reference proteome</keyword>
<accession>A0AA40E7Y6</accession>
<dbReference type="Proteomes" id="UP001172102">
    <property type="component" value="Unassembled WGS sequence"/>
</dbReference>
<feature type="region of interest" description="Disordered" evidence="1">
    <location>
        <begin position="70"/>
        <end position="104"/>
    </location>
</feature>
<dbReference type="EMBL" id="JAUKUA010000001">
    <property type="protein sequence ID" value="KAK0730295.1"/>
    <property type="molecule type" value="Genomic_DNA"/>
</dbReference>
<evidence type="ECO:0000313" key="3">
    <source>
        <dbReference type="Proteomes" id="UP001172102"/>
    </source>
</evidence>
<comment type="caution">
    <text evidence="2">The sequence shown here is derived from an EMBL/GenBank/DDBJ whole genome shotgun (WGS) entry which is preliminary data.</text>
</comment>